<dbReference type="InterPro" id="IPR011614">
    <property type="entry name" value="Catalase_core"/>
</dbReference>
<dbReference type="InterPro" id="IPR002226">
    <property type="entry name" value="Catalase_haem_BS"/>
</dbReference>
<accession>A0A915JPW0</accession>
<dbReference type="SUPFAM" id="SSF56634">
    <property type="entry name" value="Heme-dependent catalase-like"/>
    <property type="match status" value="1"/>
</dbReference>
<dbReference type="PRINTS" id="PR00067">
    <property type="entry name" value="CATALASE"/>
</dbReference>
<dbReference type="WBParaSite" id="nRc.2.0.1.t27946-RA">
    <property type="protein sequence ID" value="nRc.2.0.1.t27946-RA"/>
    <property type="gene ID" value="nRc.2.0.1.g27946"/>
</dbReference>
<dbReference type="AlphaFoldDB" id="A0A915JPW0"/>
<evidence type="ECO:0000256" key="6">
    <source>
        <dbReference type="ARBA" id="ARBA00023004"/>
    </source>
</evidence>
<dbReference type="GO" id="GO:0042744">
    <property type="term" value="P:hydrogen peroxide catabolic process"/>
    <property type="evidence" value="ECO:0007669"/>
    <property type="project" value="UniProtKB-KW"/>
</dbReference>
<organism evidence="9 10">
    <name type="scientific">Romanomermis culicivorax</name>
    <name type="common">Nematode worm</name>
    <dbReference type="NCBI Taxonomy" id="13658"/>
    <lineage>
        <taxon>Eukaryota</taxon>
        <taxon>Metazoa</taxon>
        <taxon>Ecdysozoa</taxon>
        <taxon>Nematoda</taxon>
        <taxon>Enoplea</taxon>
        <taxon>Dorylaimia</taxon>
        <taxon>Mermithida</taxon>
        <taxon>Mermithoidea</taxon>
        <taxon>Mermithidae</taxon>
        <taxon>Romanomermis</taxon>
    </lineage>
</organism>
<proteinExistence type="inferred from homology"/>
<dbReference type="Gene3D" id="2.40.180.10">
    <property type="entry name" value="Catalase core domain"/>
    <property type="match status" value="1"/>
</dbReference>
<evidence type="ECO:0000256" key="4">
    <source>
        <dbReference type="ARBA" id="ARBA00022723"/>
    </source>
</evidence>
<dbReference type="InterPro" id="IPR020835">
    <property type="entry name" value="Catalase_sf"/>
</dbReference>
<keyword evidence="3" id="KW-0349">Heme</keyword>
<dbReference type="GO" id="GO:0005739">
    <property type="term" value="C:mitochondrion"/>
    <property type="evidence" value="ECO:0007669"/>
    <property type="project" value="TreeGrafter"/>
</dbReference>
<dbReference type="GO" id="GO:0042542">
    <property type="term" value="P:response to hydrogen peroxide"/>
    <property type="evidence" value="ECO:0007669"/>
    <property type="project" value="TreeGrafter"/>
</dbReference>
<dbReference type="Proteomes" id="UP000887565">
    <property type="component" value="Unplaced"/>
</dbReference>
<evidence type="ECO:0000313" key="9">
    <source>
        <dbReference type="Proteomes" id="UP000887565"/>
    </source>
</evidence>
<evidence type="ECO:0000256" key="1">
    <source>
        <dbReference type="ARBA" id="ARBA00005329"/>
    </source>
</evidence>
<dbReference type="InterPro" id="IPR010582">
    <property type="entry name" value="Catalase_immune_responsive"/>
</dbReference>
<dbReference type="PANTHER" id="PTHR11465">
    <property type="entry name" value="CATALASE"/>
    <property type="match status" value="1"/>
</dbReference>
<dbReference type="InterPro" id="IPR018028">
    <property type="entry name" value="Catalase"/>
</dbReference>
<keyword evidence="2" id="KW-0575">Peroxidase</keyword>
<name>A0A915JPW0_ROMCU</name>
<sequence length="333" mass="37667">MKGKEKQFNAEAGAKVAGTKIAGAQTAIFEITKCRTGYRQKGGAEMDAPKCLVNFLFFLKAPSLFLLQVWSRKQYPLIPVGKIVLNRNPTNYFADVEQAAFSPAHMIPGIEPSPDKMLQGRLFAYTDTHFHRLGANYQQLAINCPYRARVHNYQRDGPMAFHNQDGAPNYFPNSFGGPKDDYKSFAEHKFLCSGDVQRYNSSDEDNFTQPKIFWNKVLNEDERKRLVENIAGHLSNAQPFIREKVVNNFAHVDPDFGRQSLVITLFNLFNHFAIIEIDFLISSKAAFAETPPVASIVSKGTDFGWLKLLLACKISNLEAKWPVDKNQKNLIRI</sequence>
<evidence type="ECO:0000313" key="10">
    <source>
        <dbReference type="WBParaSite" id="nRc.2.0.1.t27946-RA"/>
    </source>
</evidence>
<comment type="similarity">
    <text evidence="1">Belongs to the catalase family.</text>
</comment>
<evidence type="ECO:0000256" key="5">
    <source>
        <dbReference type="ARBA" id="ARBA00023002"/>
    </source>
</evidence>
<keyword evidence="5" id="KW-0560">Oxidoreductase</keyword>
<dbReference type="Pfam" id="PF06628">
    <property type="entry name" value="Catalase-rel"/>
    <property type="match status" value="1"/>
</dbReference>
<dbReference type="GO" id="GO:0046872">
    <property type="term" value="F:metal ion binding"/>
    <property type="evidence" value="ECO:0007669"/>
    <property type="project" value="UniProtKB-KW"/>
</dbReference>
<dbReference type="GO" id="GO:0005777">
    <property type="term" value="C:peroxisome"/>
    <property type="evidence" value="ECO:0007669"/>
    <property type="project" value="TreeGrafter"/>
</dbReference>
<protein>
    <submittedName>
        <fullName evidence="10">Catalase core domain-containing protein</fullName>
    </submittedName>
</protein>
<dbReference type="PROSITE" id="PS51402">
    <property type="entry name" value="CATALASE_3"/>
    <property type="match status" value="1"/>
</dbReference>
<dbReference type="GO" id="GO:0004096">
    <property type="term" value="F:catalase activity"/>
    <property type="evidence" value="ECO:0007669"/>
    <property type="project" value="UniProtKB-EC"/>
</dbReference>
<keyword evidence="4" id="KW-0479">Metal-binding</keyword>
<reference evidence="10" key="1">
    <citation type="submission" date="2022-11" db="UniProtKB">
        <authorList>
            <consortium name="WormBaseParasite"/>
        </authorList>
    </citation>
    <scope>IDENTIFICATION</scope>
</reference>
<evidence type="ECO:0000256" key="7">
    <source>
        <dbReference type="ARBA" id="ARBA00023324"/>
    </source>
</evidence>
<dbReference type="PROSITE" id="PS00437">
    <property type="entry name" value="CATALASE_1"/>
    <property type="match status" value="1"/>
</dbReference>
<evidence type="ECO:0000256" key="2">
    <source>
        <dbReference type="ARBA" id="ARBA00022559"/>
    </source>
</evidence>
<dbReference type="PANTHER" id="PTHR11465:SF9">
    <property type="entry name" value="CATALASE"/>
    <property type="match status" value="1"/>
</dbReference>
<dbReference type="Pfam" id="PF00199">
    <property type="entry name" value="Catalase"/>
    <property type="match status" value="1"/>
</dbReference>
<keyword evidence="6" id="KW-0408">Iron</keyword>
<keyword evidence="9" id="KW-1185">Reference proteome</keyword>
<evidence type="ECO:0000256" key="3">
    <source>
        <dbReference type="ARBA" id="ARBA00022617"/>
    </source>
</evidence>
<dbReference type="SMART" id="SM01060">
    <property type="entry name" value="Catalase"/>
    <property type="match status" value="1"/>
</dbReference>
<feature type="domain" description="Catalase core" evidence="8">
    <location>
        <begin position="1"/>
        <end position="179"/>
    </location>
</feature>
<dbReference type="GO" id="GO:0020037">
    <property type="term" value="F:heme binding"/>
    <property type="evidence" value="ECO:0007669"/>
    <property type="project" value="InterPro"/>
</dbReference>
<evidence type="ECO:0000259" key="8">
    <source>
        <dbReference type="SMART" id="SM01060"/>
    </source>
</evidence>
<keyword evidence="7" id="KW-0376">Hydrogen peroxide</keyword>